<reference evidence="1 2" key="1">
    <citation type="submission" date="2021-01" db="EMBL/GenBank/DDBJ databases">
        <title>Cercospora kikuchii MAFF 305040 whole genome shotgun sequence.</title>
        <authorList>
            <person name="Kashiwa T."/>
            <person name="Suzuki T."/>
        </authorList>
    </citation>
    <scope>NUCLEOTIDE SEQUENCE [LARGE SCALE GENOMIC DNA]</scope>
    <source>
        <strain evidence="1 2">MAFF 305040</strain>
    </source>
</reference>
<organism evidence="1 2">
    <name type="scientific">Cercospora kikuchii</name>
    <dbReference type="NCBI Taxonomy" id="84275"/>
    <lineage>
        <taxon>Eukaryota</taxon>
        <taxon>Fungi</taxon>
        <taxon>Dikarya</taxon>
        <taxon>Ascomycota</taxon>
        <taxon>Pezizomycotina</taxon>
        <taxon>Dothideomycetes</taxon>
        <taxon>Dothideomycetidae</taxon>
        <taxon>Mycosphaerellales</taxon>
        <taxon>Mycosphaerellaceae</taxon>
        <taxon>Cercospora</taxon>
    </lineage>
</organism>
<accession>A0A9P3FBL3</accession>
<dbReference type="RefSeq" id="XP_044651446.1">
    <property type="nucleotide sequence ID" value="XM_044795511.1"/>
</dbReference>
<dbReference type="OrthoDB" id="410198at2759"/>
<dbReference type="PANTHER" id="PTHR42791:SF1">
    <property type="entry name" value="N-ACETYLTRANSFERASE DOMAIN-CONTAINING PROTEIN"/>
    <property type="match status" value="1"/>
</dbReference>
<gene>
    <name evidence="1" type="ORF">CKM354_000042400</name>
</gene>
<keyword evidence="2" id="KW-1185">Reference proteome</keyword>
<sequence length="229" mass="25796">MPVQLLPMPQSEWGLYYDVSSPAFYPGFTSLLFPDGISDQAKEMLVAGMKREANRYPGRINVFKVVDTDLPDDDPFQKIVGVSLWKIFDKERTDEDMEKEKEESEQDLMEYGIPPGANMAFFEGFANAGAQSKKKHIGGKPHIQLHLLATRPDQGRKGVGALSMKWGCDKADELCLPGYIEGSPMGQGLCRKWGFEDVEVLPFDARKYGFHDELRHMVMIRQAKEDASS</sequence>
<evidence type="ECO:0000313" key="2">
    <source>
        <dbReference type="Proteomes" id="UP000825890"/>
    </source>
</evidence>
<evidence type="ECO:0008006" key="3">
    <source>
        <dbReference type="Google" id="ProtNLM"/>
    </source>
</evidence>
<dbReference type="InterPro" id="IPR052523">
    <property type="entry name" value="Trichothecene_AcTrans"/>
</dbReference>
<dbReference type="InterPro" id="IPR016181">
    <property type="entry name" value="Acyl_CoA_acyltransferase"/>
</dbReference>
<dbReference type="Proteomes" id="UP000825890">
    <property type="component" value="Unassembled WGS sequence"/>
</dbReference>
<name>A0A9P3FBL3_9PEZI</name>
<protein>
    <recommendedName>
        <fullName evidence="3">N-acetyltransferase domain-containing protein</fullName>
    </recommendedName>
</protein>
<dbReference type="PANTHER" id="PTHR42791">
    <property type="entry name" value="GNAT FAMILY ACETYLTRANSFERASE"/>
    <property type="match status" value="1"/>
</dbReference>
<dbReference type="GeneID" id="68285999"/>
<dbReference type="EMBL" id="BOLY01000001">
    <property type="protein sequence ID" value="GIZ36959.1"/>
    <property type="molecule type" value="Genomic_DNA"/>
</dbReference>
<comment type="caution">
    <text evidence="1">The sequence shown here is derived from an EMBL/GenBank/DDBJ whole genome shotgun (WGS) entry which is preliminary data.</text>
</comment>
<dbReference type="SUPFAM" id="SSF55729">
    <property type="entry name" value="Acyl-CoA N-acyltransferases (Nat)"/>
    <property type="match status" value="1"/>
</dbReference>
<proteinExistence type="predicted"/>
<dbReference type="AlphaFoldDB" id="A0A9P3FBL3"/>
<dbReference type="Gene3D" id="3.40.630.30">
    <property type="match status" value="1"/>
</dbReference>
<evidence type="ECO:0000313" key="1">
    <source>
        <dbReference type="EMBL" id="GIZ36959.1"/>
    </source>
</evidence>